<dbReference type="GO" id="GO:0046872">
    <property type="term" value="F:metal ion binding"/>
    <property type="evidence" value="ECO:0007669"/>
    <property type="project" value="UniProtKB-KW"/>
</dbReference>
<evidence type="ECO:0000256" key="5">
    <source>
        <dbReference type="ARBA" id="ARBA00022842"/>
    </source>
</evidence>
<dbReference type="Proteomes" id="UP000695562">
    <property type="component" value="Unassembled WGS sequence"/>
</dbReference>
<name>A0A8J4PR99_9MYCE</name>
<proteinExistence type="predicted"/>
<dbReference type="CDD" id="cd05402">
    <property type="entry name" value="NT_PAP_TUTase"/>
    <property type="match status" value="1"/>
</dbReference>
<evidence type="ECO:0000259" key="6">
    <source>
        <dbReference type="Pfam" id="PF03828"/>
    </source>
</evidence>
<feature type="domain" description="Poly(A) RNA polymerase mitochondrial-like central palm" evidence="7">
    <location>
        <begin position="132"/>
        <end position="251"/>
    </location>
</feature>
<keyword evidence="4" id="KW-0479">Metal-binding</keyword>
<dbReference type="GO" id="GO:0016779">
    <property type="term" value="F:nucleotidyltransferase activity"/>
    <property type="evidence" value="ECO:0007669"/>
    <property type="project" value="TreeGrafter"/>
</dbReference>
<keyword evidence="3" id="KW-0808">Transferase</keyword>
<dbReference type="Pfam" id="PF03828">
    <property type="entry name" value="PAP_assoc"/>
    <property type="match status" value="1"/>
</dbReference>
<dbReference type="Gene3D" id="3.30.460.10">
    <property type="entry name" value="Beta Polymerase, domain 2"/>
    <property type="match status" value="1"/>
</dbReference>
<dbReference type="SUPFAM" id="SSF81631">
    <property type="entry name" value="PAP/OAS1 substrate-binding domain"/>
    <property type="match status" value="1"/>
</dbReference>
<keyword evidence="9" id="KW-1185">Reference proteome</keyword>
<dbReference type="GO" id="GO:0031123">
    <property type="term" value="P:RNA 3'-end processing"/>
    <property type="evidence" value="ECO:0007669"/>
    <property type="project" value="TreeGrafter"/>
</dbReference>
<dbReference type="EMBL" id="AJWJ01000248">
    <property type="protein sequence ID" value="KAF2072783.1"/>
    <property type="molecule type" value="Genomic_DNA"/>
</dbReference>
<comment type="cofactor">
    <cofactor evidence="1">
        <name>Mn(2+)</name>
        <dbReference type="ChEBI" id="CHEBI:29035"/>
    </cofactor>
</comment>
<reference evidence="8" key="1">
    <citation type="submission" date="2020-01" db="EMBL/GenBank/DDBJ databases">
        <title>Development of genomics and gene disruption for Polysphondylium violaceum indicates a role for the polyketide synthase stlB in stalk morphogenesis.</title>
        <authorList>
            <person name="Narita B."/>
            <person name="Kawabe Y."/>
            <person name="Kin K."/>
            <person name="Saito T."/>
            <person name="Gibbs R."/>
            <person name="Kuspa A."/>
            <person name="Muzny D."/>
            <person name="Queller D."/>
            <person name="Richards S."/>
            <person name="Strassman J."/>
            <person name="Sucgang R."/>
            <person name="Worley K."/>
            <person name="Schaap P."/>
        </authorList>
    </citation>
    <scope>NUCLEOTIDE SEQUENCE</scope>
    <source>
        <strain evidence="8">QSvi11</strain>
    </source>
</reference>
<dbReference type="InterPro" id="IPR002058">
    <property type="entry name" value="PAP_assoc"/>
</dbReference>
<dbReference type="PANTHER" id="PTHR12271:SF118">
    <property type="entry name" value="POLYMERASE NUCLEOTIDYL TRANSFERASE DOMAIN-CONTAINING PROTEIN"/>
    <property type="match status" value="1"/>
</dbReference>
<dbReference type="InterPro" id="IPR054708">
    <property type="entry name" value="MTPAP-like_central"/>
</dbReference>
<evidence type="ECO:0000313" key="8">
    <source>
        <dbReference type="EMBL" id="KAF2072783.1"/>
    </source>
</evidence>
<dbReference type="SUPFAM" id="SSF81301">
    <property type="entry name" value="Nucleotidyltransferase"/>
    <property type="match status" value="1"/>
</dbReference>
<evidence type="ECO:0000256" key="2">
    <source>
        <dbReference type="ARBA" id="ARBA00001946"/>
    </source>
</evidence>
<sequence>MDNSRDNNSDGVFTIEEGCQVAKINDSSFKQFLAKDKSDKTRYIKLILTNSFDRYHALSTIGYVLYTIDDLLSQKPNKKPNSLVNQYFRDTITNYAKSKSRELLDAYRDSVLGLPATNTEIVQVLMNIYREQIDQSKIQEKQSAIDDLNRMISGLDNGIYVFKPYGSFVNGIMISNSDVDLSLFKDSQTLSPQDQVCVRDFLAKRKEVQSVQLVQSRLPIIKLVHSNIDFDVSFGNHSAVDNSLLLRAYAQADPRAHAFLVLIKKWAAVKFISSAAFGYLSSYAYSCLSIFFLQTIDPPVLPCIKLDQISGLNWSSANTLSIDQLLLKFFIFYSTFDFSQNLVSISKGVMTRVQDCPTMPMSPTSCVYIQDPLIDDFNTAKSLKPGKLDLIKLELYSAVCILTSGSPTLSANLFLAIDKSAPVLVSK</sequence>
<dbReference type="AlphaFoldDB" id="A0A8J4PR99"/>
<comment type="caution">
    <text evidence="8">The sequence shown here is derived from an EMBL/GenBank/DDBJ whole genome shotgun (WGS) entry which is preliminary data.</text>
</comment>
<comment type="cofactor">
    <cofactor evidence="2">
        <name>Mg(2+)</name>
        <dbReference type="ChEBI" id="CHEBI:18420"/>
    </cofactor>
</comment>
<evidence type="ECO:0000313" key="9">
    <source>
        <dbReference type="Proteomes" id="UP000695562"/>
    </source>
</evidence>
<evidence type="ECO:0000256" key="3">
    <source>
        <dbReference type="ARBA" id="ARBA00022679"/>
    </source>
</evidence>
<gene>
    <name evidence="8" type="ORF">CYY_005906</name>
</gene>
<accession>A0A8J4PR99</accession>
<evidence type="ECO:0000256" key="1">
    <source>
        <dbReference type="ARBA" id="ARBA00001936"/>
    </source>
</evidence>
<dbReference type="Gene3D" id="1.10.1410.10">
    <property type="match status" value="1"/>
</dbReference>
<evidence type="ECO:0000259" key="7">
    <source>
        <dbReference type="Pfam" id="PF22600"/>
    </source>
</evidence>
<dbReference type="OrthoDB" id="2274644at2759"/>
<keyword evidence="5" id="KW-0460">Magnesium</keyword>
<dbReference type="InterPro" id="IPR043519">
    <property type="entry name" value="NT_sf"/>
</dbReference>
<dbReference type="Pfam" id="PF22600">
    <property type="entry name" value="MTPAP-like_central"/>
    <property type="match status" value="1"/>
</dbReference>
<evidence type="ECO:0000256" key="4">
    <source>
        <dbReference type="ARBA" id="ARBA00022723"/>
    </source>
</evidence>
<dbReference type="PANTHER" id="PTHR12271">
    <property type="entry name" value="POLY A POLYMERASE CID PAP -RELATED"/>
    <property type="match status" value="1"/>
</dbReference>
<protein>
    <submittedName>
        <fullName evidence="8">Uncharacterized protein</fullName>
    </submittedName>
</protein>
<organism evidence="8 9">
    <name type="scientific">Polysphondylium violaceum</name>
    <dbReference type="NCBI Taxonomy" id="133409"/>
    <lineage>
        <taxon>Eukaryota</taxon>
        <taxon>Amoebozoa</taxon>
        <taxon>Evosea</taxon>
        <taxon>Eumycetozoa</taxon>
        <taxon>Dictyostelia</taxon>
        <taxon>Dictyosteliales</taxon>
        <taxon>Dictyosteliaceae</taxon>
        <taxon>Polysphondylium</taxon>
    </lineage>
</organism>
<feature type="domain" description="PAP-associated" evidence="6">
    <location>
        <begin position="324"/>
        <end position="375"/>
    </location>
</feature>